<dbReference type="Gene3D" id="3.30.420.10">
    <property type="entry name" value="Ribonuclease H-like superfamily/Ribonuclease H"/>
    <property type="match status" value="1"/>
</dbReference>
<dbReference type="EMBL" id="CP045894">
    <property type="protein sequence ID" value="QQP55173.1"/>
    <property type="molecule type" value="Genomic_DNA"/>
</dbReference>
<dbReference type="GO" id="GO:0003676">
    <property type="term" value="F:nucleic acid binding"/>
    <property type="evidence" value="ECO:0007669"/>
    <property type="project" value="InterPro"/>
</dbReference>
<protein>
    <submittedName>
        <fullName evidence="1">Uncharacterized protein</fullName>
    </submittedName>
</protein>
<dbReference type="AlphaFoldDB" id="A0A7T8QU52"/>
<organism evidence="1 2">
    <name type="scientific">Caligus rogercresseyi</name>
    <name type="common">Sea louse</name>
    <dbReference type="NCBI Taxonomy" id="217165"/>
    <lineage>
        <taxon>Eukaryota</taxon>
        <taxon>Metazoa</taxon>
        <taxon>Ecdysozoa</taxon>
        <taxon>Arthropoda</taxon>
        <taxon>Crustacea</taxon>
        <taxon>Multicrustacea</taxon>
        <taxon>Hexanauplia</taxon>
        <taxon>Copepoda</taxon>
        <taxon>Siphonostomatoida</taxon>
        <taxon>Caligidae</taxon>
        <taxon>Caligus</taxon>
    </lineage>
</organism>
<dbReference type="InterPro" id="IPR036397">
    <property type="entry name" value="RNaseH_sf"/>
</dbReference>
<proteinExistence type="predicted"/>
<dbReference type="Proteomes" id="UP000595437">
    <property type="component" value="Chromosome 5"/>
</dbReference>
<name>A0A7T8QU52_CALRO</name>
<feature type="non-terminal residue" evidence="1">
    <location>
        <position position="1"/>
    </location>
</feature>
<reference evidence="2" key="1">
    <citation type="submission" date="2021-01" db="EMBL/GenBank/DDBJ databases">
        <title>Caligus Genome Assembly.</title>
        <authorList>
            <person name="Gallardo-Escarate C."/>
        </authorList>
    </citation>
    <scope>NUCLEOTIDE SEQUENCE [LARGE SCALE GENOMIC DNA]</scope>
</reference>
<evidence type="ECO:0000313" key="2">
    <source>
        <dbReference type="Proteomes" id="UP000595437"/>
    </source>
</evidence>
<sequence>LYETNKRQRVKCCQDLLKLFQDHREDYLGSHMLVQDKSWFYWDSTEQGEVCVKPTGETDCEEDDDRDGVHHYLSGPQLTMISQLTTSGHRFNTHKQHRIHLKDCLLMWDNARPQGAAYTKDFLTRRDVKQVKQSLNSPELNLCDRYLFRKSKYLLWNDEFGATK</sequence>
<accession>A0A7T8QU52</accession>
<keyword evidence="2" id="KW-1185">Reference proteome</keyword>
<dbReference type="OrthoDB" id="10017160at2759"/>
<evidence type="ECO:0000313" key="1">
    <source>
        <dbReference type="EMBL" id="QQP55173.1"/>
    </source>
</evidence>
<gene>
    <name evidence="1" type="ORF">FKW44_008273</name>
</gene>